<dbReference type="GO" id="GO:0016829">
    <property type="term" value="F:lyase activity"/>
    <property type="evidence" value="ECO:0007669"/>
    <property type="project" value="UniProtKB-KW"/>
</dbReference>
<dbReference type="PANTHER" id="PTHR32022:SF10">
    <property type="entry name" value="D-GLUTAMATE CYCLASE, MITOCHONDRIAL"/>
    <property type="match status" value="1"/>
</dbReference>
<gene>
    <name evidence="3" type="ORF">GCM10018793_21030</name>
</gene>
<dbReference type="Pfam" id="PF07286">
    <property type="entry name" value="D-Glu_cyclase"/>
    <property type="match status" value="1"/>
</dbReference>
<dbReference type="EMBL" id="BNCD01000004">
    <property type="protein sequence ID" value="GHH76041.1"/>
    <property type="molecule type" value="Genomic_DNA"/>
</dbReference>
<evidence type="ECO:0000256" key="1">
    <source>
        <dbReference type="ARBA" id="ARBA00007896"/>
    </source>
</evidence>
<proteinExistence type="inferred from homology"/>
<dbReference type="InterPro" id="IPR038021">
    <property type="entry name" value="Putative_hydro-lyase"/>
</dbReference>
<accession>A0A919G164</accession>
<reference evidence="3" key="1">
    <citation type="journal article" date="2014" name="Int. J. Syst. Evol. Microbiol.">
        <title>Complete genome sequence of Corynebacterium casei LMG S-19264T (=DSM 44701T), isolated from a smear-ripened cheese.</title>
        <authorList>
            <consortium name="US DOE Joint Genome Institute (JGI-PGF)"/>
            <person name="Walter F."/>
            <person name="Albersmeier A."/>
            <person name="Kalinowski J."/>
            <person name="Ruckert C."/>
        </authorList>
    </citation>
    <scope>NUCLEOTIDE SEQUENCE</scope>
    <source>
        <strain evidence="3">JCM 5069</strain>
    </source>
</reference>
<reference evidence="3" key="2">
    <citation type="submission" date="2020-09" db="EMBL/GenBank/DDBJ databases">
        <authorList>
            <person name="Sun Q."/>
            <person name="Ohkuma M."/>
        </authorList>
    </citation>
    <scope>NUCLEOTIDE SEQUENCE</scope>
    <source>
        <strain evidence="3">JCM 5069</strain>
    </source>
</reference>
<keyword evidence="4" id="KW-1185">Reference proteome</keyword>
<comment type="similarity">
    <text evidence="1">Belongs to the D-glutamate cyclase family.</text>
</comment>
<dbReference type="Gene3D" id="3.40.1640.10">
    <property type="entry name" value="PSTPO5379-like"/>
    <property type="match status" value="1"/>
</dbReference>
<dbReference type="Gene3D" id="3.30.2040.10">
    <property type="entry name" value="PSTPO5379-like domain"/>
    <property type="match status" value="1"/>
</dbReference>
<keyword evidence="2" id="KW-0456">Lyase</keyword>
<dbReference type="InterPro" id="IPR009906">
    <property type="entry name" value="D-Glu_cyclase"/>
</dbReference>
<evidence type="ECO:0000256" key="2">
    <source>
        <dbReference type="ARBA" id="ARBA00023239"/>
    </source>
</evidence>
<dbReference type="SUPFAM" id="SSF160920">
    <property type="entry name" value="PSTPO5379-like"/>
    <property type="match status" value="1"/>
</dbReference>
<dbReference type="Proteomes" id="UP000603708">
    <property type="component" value="Unassembled WGS sequence"/>
</dbReference>
<name>A0A919G164_9ACTN</name>
<sequence length="235" mass="25826">MPGPRTPGGRLSARAARERFRAGVSAPTAGWVPGHTQVNLISVPADWADEMRLFCDRNPRPCPVLDITERGSWRTRLAPGADLRTDLPRYRVWEHGEPADEPGDVLRHWRADLVTFLIGCSFAFEWALTAAGVPLRHVEQGRNVPMYVTDRPCTPAGRLSGPLVVSMRPVPPRHLASAIREGSLTPAVHGGPVHWGDPRGLGIADLARPDYGEAVRAQPDDVPVFWPAGERPRRC</sequence>
<dbReference type="PANTHER" id="PTHR32022">
    <property type="entry name" value="D-GLUTAMATE CYCLASE, MITOCHONDRIAL"/>
    <property type="match status" value="1"/>
</dbReference>
<protein>
    <submittedName>
        <fullName evidence="3">UPF0317 protein</fullName>
    </submittedName>
</protein>
<comment type="caution">
    <text evidence="3">The sequence shown here is derived from an EMBL/GenBank/DDBJ whole genome shotgun (WGS) entry which is preliminary data.</text>
</comment>
<dbReference type="AlphaFoldDB" id="A0A919G164"/>
<evidence type="ECO:0000313" key="4">
    <source>
        <dbReference type="Proteomes" id="UP000603708"/>
    </source>
</evidence>
<organism evidence="3 4">
    <name type="scientific">Streptomyces sulfonofaciens</name>
    <dbReference type="NCBI Taxonomy" id="68272"/>
    <lineage>
        <taxon>Bacteria</taxon>
        <taxon>Bacillati</taxon>
        <taxon>Actinomycetota</taxon>
        <taxon>Actinomycetes</taxon>
        <taxon>Kitasatosporales</taxon>
        <taxon>Streptomycetaceae</taxon>
        <taxon>Streptomyces</taxon>
    </lineage>
</organism>
<evidence type="ECO:0000313" key="3">
    <source>
        <dbReference type="EMBL" id="GHH76041.1"/>
    </source>
</evidence>
<dbReference type="FunFam" id="3.30.2040.10:FF:000001">
    <property type="entry name" value="D-glutamate cyclase, mitochondrial"/>
    <property type="match status" value="1"/>
</dbReference>